<dbReference type="Gene3D" id="1.10.287.470">
    <property type="entry name" value="Helix hairpin bin"/>
    <property type="match status" value="1"/>
</dbReference>
<dbReference type="Gene3D" id="2.40.30.170">
    <property type="match status" value="1"/>
</dbReference>
<evidence type="ECO:0000259" key="4">
    <source>
        <dbReference type="Pfam" id="PF25989"/>
    </source>
</evidence>
<dbReference type="InterPro" id="IPR058647">
    <property type="entry name" value="BSH_CzcB-like"/>
</dbReference>
<keyword evidence="2" id="KW-0175">Coiled coil</keyword>
<dbReference type="RefSeq" id="WP_073570082.1">
    <property type="nucleotide sequence ID" value="NZ_FRXN01000001.1"/>
</dbReference>
<feature type="domain" description="YknX-like C-terminal permuted SH3-like" evidence="4">
    <location>
        <begin position="280"/>
        <end position="347"/>
    </location>
</feature>
<dbReference type="EMBL" id="FRXN01000001">
    <property type="protein sequence ID" value="SHO59862.1"/>
    <property type="molecule type" value="Genomic_DNA"/>
</dbReference>
<dbReference type="Pfam" id="PF25973">
    <property type="entry name" value="BSH_CzcB"/>
    <property type="match status" value="1"/>
</dbReference>
<reference evidence="6" key="1">
    <citation type="submission" date="2016-12" db="EMBL/GenBank/DDBJ databases">
        <authorList>
            <person name="Varghese N."/>
            <person name="Submissions S."/>
        </authorList>
    </citation>
    <scope>NUCLEOTIDE SEQUENCE [LARGE SCALE GENOMIC DNA]</scope>
    <source>
        <strain evidence="6">DSM 25035</strain>
    </source>
</reference>
<comment type="similarity">
    <text evidence="1">Belongs to the membrane fusion protein (MFP) (TC 8.A.1) family.</text>
</comment>
<accession>A0A1M7Z4X2</accession>
<dbReference type="Gene3D" id="2.40.420.20">
    <property type="match status" value="1"/>
</dbReference>
<dbReference type="OrthoDB" id="9798190at2"/>
<proteinExistence type="inferred from homology"/>
<evidence type="ECO:0000313" key="5">
    <source>
        <dbReference type="EMBL" id="SHO59862.1"/>
    </source>
</evidence>
<name>A0A1M7Z4X2_9BACT</name>
<dbReference type="Gene3D" id="2.40.50.100">
    <property type="match status" value="1"/>
</dbReference>
<dbReference type="InterPro" id="IPR058637">
    <property type="entry name" value="YknX-like_C"/>
</dbReference>
<evidence type="ECO:0000259" key="3">
    <source>
        <dbReference type="Pfam" id="PF25973"/>
    </source>
</evidence>
<dbReference type="Pfam" id="PF25989">
    <property type="entry name" value="YknX_C"/>
    <property type="match status" value="1"/>
</dbReference>
<dbReference type="NCBIfam" id="TIGR01730">
    <property type="entry name" value="RND_mfp"/>
    <property type="match status" value="1"/>
</dbReference>
<evidence type="ECO:0000313" key="6">
    <source>
        <dbReference type="Proteomes" id="UP000184609"/>
    </source>
</evidence>
<keyword evidence="6" id="KW-1185">Reference proteome</keyword>
<dbReference type="InterPro" id="IPR006143">
    <property type="entry name" value="RND_pump_MFP"/>
</dbReference>
<dbReference type="STRING" id="1073327.SAMN04488108_0413"/>
<organism evidence="5 6">
    <name type="scientific">Algoriphagus zhangzhouensis</name>
    <dbReference type="NCBI Taxonomy" id="1073327"/>
    <lineage>
        <taxon>Bacteria</taxon>
        <taxon>Pseudomonadati</taxon>
        <taxon>Bacteroidota</taxon>
        <taxon>Cytophagia</taxon>
        <taxon>Cytophagales</taxon>
        <taxon>Cyclobacteriaceae</taxon>
        <taxon>Algoriphagus</taxon>
    </lineage>
</organism>
<dbReference type="Proteomes" id="UP000184609">
    <property type="component" value="Unassembled WGS sequence"/>
</dbReference>
<dbReference type="GO" id="GO:0015562">
    <property type="term" value="F:efflux transmembrane transporter activity"/>
    <property type="evidence" value="ECO:0007669"/>
    <property type="project" value="TreeGrafter"/>
</dbReference>
<dbReference type="AlphaFoldDB" id="A0A1M7Z4X2"/>
<evidence type="ECO:0000256" key="1">
    <source>
        <dbReference type="ARBA" id="ARBA00009477"/>
    </source>
</evidence>
<dbReference type="SUPFAM" id="SSF111369">
    <property type="entry name" value="HlyD-like secretion proteins"/>
    <property type="match status" value="1"/>
</dbReference>
<feature type="domain" description="CzcB-like barrel-sandwich hybrid" evidence="3">
    <location>
        <begin position="69"/>
        <end position="188"/>
    </location>
</feature>
<dbReference type="PANTHER" id="PTHR30469">
    <property type="entry name" value="MULTIDRUG RESISTANCE PROTEIN MDTA"/>
    <property type="match status" value="1"/>
</dbReference>
<protein>
    <submittedName>
        <fullName evidence="5">RND family efflux transporter, MFP subunit</fullName>
    </submittedName>
</protein>
<gene>
    <name evidence="5" type="ORF">SAMN04488108_0413</name>
</gene>
<sequence>MNTYQYTLPFLFILFIGISCTSSEEKTSIPKKGNPVPVTVLKLNKSDLSSPISASGNFTTNDETVLSFKTGGIISKTYVQEGDPVRKGQLLASLDLTEVQAGLNQAKLALDKAKRDHDRAMRLYTDSVATLEQFQNSETALQIAQEQYNSVEFNLEYSQIRANQNGYVLRKFANNGQQVGPGTPVFQINGAQDSPWIFKANVNDVNWALIQEGDSSQVLLETTSEQTFNGKVVRKSRAADPYSGSWWVEIQIQNPPKNVLASGLFARSEIYPSKQSEGWEIPYASLFDAQGDQGYVFVVGKNGQASRVPVQLGRISNQTVQVLSGLENFDQLIVSGSAYLSDNSPIQIQ</sequence>
<evidence type="ECO:0000256" key="2">
    <source>
        <dbReference type="SAM" id="Coils"/>
    </source>
</evidence>
<dbReference type="PANTHER" id="PTHR30469:SF15">
    <property type="entry name" value="HLYD FAMILY OF SECRETION PROTEINS"/>
    <property type="match status" value="1"/>
</dbReference>
<dbReference type="GO" id="GO:1990281">
    <property type="term" value="C:efflux pump complex"/>
    <property type="evidence" value="ECO:0007669"/>
    <property type="project" value="TreeGrafter"/>
</dbReference>
<feature type="coiled-coil region" evidence="2">
    <location>
        <begin position="96"/>
        <end position="123"/>
    </location>
</feature>